<dbReference type="PROSITE" id="PS00627">
    <property type="entry name" value="GHMP_KINASES_ATP"/>
    <property type="match status" value="1"/>
</dbReference>
<keyword evidence="7 12" id="KW-0791">Threonine biosynthesis</keyword>
<comment type="caution">
    <text evidence="15">The sequence shown here is derived from an EMBL/GenBank/DDBJ whole genome shotgun (WGS) entry which is preliminary data.</text>
</comment>
<keyword evidence="5 12" id="KW-0028">Amino-acid biosynthesis</keyword>
<evidence type="ECO:0000256" key="3">
    <source>
        <dbReference type="ARBA" id="ARBA00012078"/>
    </source>
</evidence>
<keyword evidence="12" id="KW-0963">Cytoplasm</keyword>
<evidence type="ECO:0000256" key="10">
    <source>
        <dbReference type="ARBA" id="ARBA00022840"/>
    </source>
</evidence>
<dbReference type="InterPro" id="IPR036554">
    <property type="entry name" value="GHMP_kinase_C_sf"/>
</dbReference>
<dbReference type="PIRSF" id="PIRSF000676">
    <property type="entry name" value="Homoser_kin"/>
    <property type="match status" value="1"/>
</dbReference>
<comment type="function">
    <text evidence="12">Catalyzes the ATP-dependent phosphorylation of L-homoserine to L-homoserine phosphate.</text>
</comment>
<dbReference type="InterPro" id="IPR013750">
    <property type="entry name" value="GHMP_kinase_C_dom"/>
</dbReference>
<evidence type="ECO:0000256" key="9">
    <source>
        <dbReference type="ARBA" id="ARBA00022777"/>
    </source>
</evidence>
<evidence type="ECO:0000259" key="14">
    <source>
        <dbReference type="Pfam" id="PF08544"/>
    </source>
</evidence>
<dbReference type="InterPro" id="IPR006203">
    <property type="entry name" value="GHMP_knse_ATP-bd_CS"/>
</dbReference>
<dbReference type="Gene3D" id="3.30.230.10">
    <property type="match status" value="1"/>
</dbReference>
<dbReference type="InterPro" id="IPR000870">
    <property type="entry name" value="Homoserine_kinase"/>
</dbReference>
<dbReference type="PANTHER" id="PTHR20861">
    <property type="entry name" value="HOMOSERINE/4-DIPHOSPHOCYTIDYL-2-C-METHYL-D-ERYTHRITOL KINASE"/>
    <property type="match status" value="1"/>
</dbReference>
<keyword evidence="9 12" id="KW-0418">Kinase</keyword>
<evidence type="ECO:0000256" key="4">
    <source>
        <dbReference type="ARBA" id="ARBA00017858"/>
    </source>
</evidence>
<feature type="domain" description="GHMP kinase C-terminal" evidence="14">
    <location>
        <begin position="219"/>
        <end position="290"/>
    </location>
</feature>
<dbReference type="SUPFAM" id="SSF54211">
    <property type="entry name" value="Ribosomal protein S5 domain 2-like"/>
    <property type="match status" value="1"/>
</dbReference>
<dbReference type="InterPro" id="IPR006204">
    <property type="entry name" value="GHMP_kinase_N_dom"/>
</dbReference>
<dbReference type="NCBIfam" id="TIGR00191">
    <property type="entry name" value="thrB"/>
    <property type="match status" value="1"/>
</dbReference>
<evidence type="ECO:0000256" key="7">
    <source>
        <dbReference type="ARBA" id="ARBA00022697"/>
    </source>
</evidence>
<evidence type="ECO:0000313" key="15">
    <source>
        <dbReference type="EMBL" id="KAF7774355.1"/>
    </source>
</evidence>
<reference evidence="15" key="2">
    <citation type="submission" date="2015-03" db="EMBL/GenBank/DDBJ databases">
        <title>Genome sequence of Pseudoalteromonas citrea.</title>
        <authorList>
            <person name="Xie B.-B."/>
            <person name="Rong J.-C."/>
            <person name="Qin Q.-L."/>
            <person name="Zhang Y.-Z."/>
        </authorList>
    </citation>
    <scope>NUCLEOTIDE SEQUENCE</scope>
    <source>
        <strain evidence="15">DSM 8771</strain>
    </source>
</reference>
<dbReference type="HAMAP" id="MF_00384">
    <property type="entry name" value="Homoser_kinase"/>
    <property type="match status" value="1"/>
</dbReference>
<dbReference type="Gene3D" id="3.30.70.890">
    <property type="entry name" value="GHMP kinase, C-terminal domain"/>
    <property type="match status" value="1"/>
</dbReference>
<dbReference type="NCBIfam" id="NF002288">
    <property type="entry name" value="PRK01212.1-4"/>
    <property type="match status" value="1"/>
</dbReference>
<evidence type="ECO:0000256" key="5">
    <source>
        <dbReference type="ARBA" id="ARBA00022605"/>
    </source>
</evidence>
<evidence type="ECO:0000256" key="2">
    <source>
        <dbReference type="ARBA" id="ARBA00007370"/>
    </source>
</evidence>
<feature type="domain" description="GHMP kinase N-terminal" evidence="13">
    <location>
        <begin position="64"/>
        <end position="152"/>
    </location>
</feature>
<dbReference type="GO" id="GO:0009088">
    <property type="term" value="P:threonine biosynthetic process"/>
    <property type="evidence" value="ECO:0007669"/>
    <property type="project" value="UniProtKB-UniRule"/>
</dbReference>
<comment type="subcellular location">
    <subcellularLocation>
        <location evidence="12">Cytoplasm</location>
    </subcellularLocation>
</comment>
<dbReference type="AlphaFoldDB" id="A0AAD4FTD5"/>
<evidence type="ECO:0000256" key="8">
    <source>
        <dbReference type="ARBA" id="ARBA00022741"/>
    </source>
</evidence>
<dbReference type="Pfam" id="PF00288">
    <property type="entry name" value="GHMP_kinases_N"/>
    <property type="match status" value="1"/>
</dbReference>
<feature type="binding site" evidence="12">
    <location>
        <begin position="93"/>
        <end position="103"/>
    </location>
    <ligand>
        <name>ATP</name>
        <dbReference type="ChEBI" id="CHEBI:30616"/>
    </ligand>
</feature>
<dbReference type="PRINTS" id="PR00958">
    <property type="entry name" value="HOMSERKINASE"/>
</dbReference>
<accession>A0AAD4FTD5</accession>
<dbReference type="Proteomes" id="UP000016487">
    <property type="component" value="Unassembled WGS sequence"/>
</dbReference>
<proteinExistence type="inferred from homology"/>
<keyword evidence="10 12" id="KW-0067">ATP-binding</keyword>
<dbReference type="Pfam" id="PF08544">
    <property type="entry name" value="GHMP_kinases_C"/>
    <property type="match status" value="1"/>
</dbReference>
<comment type="similarity">
    <text evidence="2 12">Belongs to the GHMP kinase family. Homoserine kinase subfamily.</text>
</comment>
<dbReference type="EMBL" id="AHBZ03000014">
    <property type="protein sequence ID" value="KAF7774355.1"/>
    <property type="molecule type" value="Genomic_DNA"/>
</dbReference>
<gene>
    <name evidence="15" type="primary">thrB1</name>
    <name evidence="12" type="synonym">thrB</name>
    <name evidence="15" type="ORF">PCIT_a0788</name>
</gene>
<dbReference type="SUPFAM" id="SSF55060">
    <property type="entry name" value="GHMP Kinase, C-terminal domain"/>
    <property type="match status" value="1"/>
</dbReference>
<evidence type="ECO:0000313" key="16">
    <source>
        <dbReference type="Proteomes" id="UP000016487"/>
    </source>
</evidence>
<comment type="pathway">
    <text evidence="1 12">Amino-acid biosynthesis; L-threonine biosynthesis; L-threonine from L-aspartate: step 4/5.</text>
</comment>
<reference evidence="15" key="1">
    <citation type="journal article" date="2012" name="J. Bacteriol.">
        <title>Genome sequences of type strains of seven species of the marine bacterium Pseudoalteromonas.</title>
        <authorList>
            <person name="Xie B.B."/>
            <person name="Shu Y.L."/>
            <person name="Qin Q.L."/>
            <person name="Rong J.C."/>
            <person name="Zhang X.Y."/>
            <person name="Chen X.L."/>
            <person name="Shi M."/>
            <person name="He H.L."/>
            <person name="Zhou B.C."/>
            <person name="Zhang Y.Z."/>
        </authorList>
    </citation>
    <scope>NUCLEOTIDE SEQUENCE</scope>
    <source>
        <strain evidence="15">DSM 8771</strain>
    </source>
</reference>
<dbReference type="GO" id="GO:0004413">
    <property type="term" value="F:homoserine kinase activity"/>
    <property type="evidence" value="ECO:0007669"/>
    <property type="project" value="UniProtKB-UniRule"/>
</dbReference>
<evidence type="ECO:0000256" key="1">
    <source>
        <dbReference type="ARBA" id="ARBA00005015"/>
    </source>
</evidence>
<dbReference type="PANTHER" id="PTHR20861:SF1">
    <property type="entry name" value="HOMOSERINE KINASE"/>
    <property type="match status" value="1"/>
</dbReference>
<dbReference type="InterPro" id="IPR020568">
    <property type="entry name" value="Ribosomal_Su5_D2-typ_SF"/>
</dbReference>
<comment type="catalytic activity">
    <reaction evidence="11 12">
        <text>L-homoserine + ATP = O-phospho-L-homoserine + ADP + H(+)</text>
        <dbReference type="Rhea" id="RHEA:13985"/>
        <dbReference type="ChEBI" id="CHEBI:15378"/>
        <dbReference type="ChEBI" id="CHEBI:30616"/>
        <dbReference type="ChEBI" id="CHEBI:57476"/>
        <dbReference type="ChEBI" id="CHEBI:57590"/>
        <dbReference type="ChEBI" id="CHEBI:456216"/>
        <dbReference type="EC" id="2.7.1.39"/>
    </reaction>
</comment>
<dbReference type="InterPro" id="IPR014721">
    <property type="entry name" value="Ribsml_uS5_D2-typ_fold_subgr"/>
</dbReference>
<name>A0AAD4FTD5_9GAMM</name>
<evidence type="ECO:0000256" key="6">
    <source>
        <dbReference type="ARBA" id="ARBA00022679"/>
    </source>
</evidence>
<dbReference type="GO" id="GO:0005524">
    <property type="term" value="F:ATP binding"/>
    <property type="evidence" value="ECO:0007669"/>
    <property type="project" value="UniProtKB-UniRule"/>
</dbReference>
<evidence type="ECO:0000256" key="11">
    <source>
        <dbReference type="ARBA" id="ARBA00049375"/>
    </source>
</evidence>
<evidence type="ECO:0000256" key="12">
    <source>
        <dbReference type="HAMAP-Rule" id="MF_00384"/>
    </source>
</evidence>
<dbReference type="GO" id="GO:0005737">
    <property type="term" value="C:cytoplasm"/>
    <property type="evidence" value="ECO:0007669"/>
    <property type="project" value="UniProtKB-SubCell"/>
</dbReference>
<dbReference type="EC" id="2.7.1.39" evidence="3 12"/>
<organism evidence="15 16">
    <name type="scientific">Pseudoalteromonas citrea</name>
    <dbReference type="NCBI Taxonomy" id="43655"/>
    <lineage>
        <taxon>Bacteria</taxon>
        <taxon>Pseudomonadati</taxon>
        <taxon>Pseudomonadota</taxon>
        <taxon>Gammaproteobacteria</taxon>
        <taxon>Alteromonadales</taxon>
        <taxon>Pseudoalteromonadaceae</taxon>
        <taxon>Pseudoalteromonas</taxon>
    </lineage>
</organism>
<evidence type="ECO:0000259" key="13">
    <source>
        <dbReference type="Pfam" id="PF00288"/>
    </source>
</evidence>
<protein>
    <recommendedName>
        <fullName evidence="4 12">Homoserine kinase</fullName>
        <shortName evidence="12">HK</shortName>
        <shortName evidence="12">HSK</shortName>
        <ecNumber evidence="3 12">2.7.1.39</ecNumber>
    </recommendedName>
</protein>
<sequence>MMISVYAPASIGNFCVGFDSLGVALAPIDGTLLGDVVHVEAADKDQFLCTGQYADKLPSAAEENLAYQCLVHFREHVALDMPPVSLVLEKRLPIGSGLGSSACSVVATFAALDKFANTALSQEALIELMADFEGKVSGARHYDNITPCYLGGLQLTAELTPNKAISLPVDEAWYYVAAYPGFALNTAKARAVMPDTISSHASVEFAQRLSSYCLLMQSERFDEALTLMQDTIAEPYRRSLIAGYSDAKTALPKLGADLVSISGAGPTLFTICKTLKAAEQCQTWLRQHYINEHGFSHICKLDNLGTRVISMGDKE</sequence>
<keyword evidence="6 12" id="KW-0808">Transferase</keyword>
<keyword evidence="8 12" id="KW-0547">Nucleotide-binding</keyword>